<keyword evidence="9" id="KW-1185">Reference proteome</keyword>
<evidence type="ECO:0000256" key="7">
    <source>
        <dbReference type="SAM" id="MobiDB-lite"/>
    </source>
</evidence>
<evidence type="ECO:0000256" key="5">
    <source>
        <dbReference type="ARBA" id="ARBA00023237"/>
    </source>
</evidence>
<proteinExistence type="predicted"/>
<gene>
    <name evidence="8" type="ORF">DFR39_105157</name>
</gene>
<keyword evidence="3" id="KW-0472">Membrane</keyword>
<keyword evidence="4" id="KW-0564">Palmitate</keyword>
<evidence type="ECO:0000256" key="2">
    <source>
        <dbReference type="ARBA" id="ARBA00022729"/>
    </source>
</evidence>
<comment type="subcellular location">
    <subcellularLocation>
        <location evidence="1">Cell outer membrane</location>
        <topology evidence="1">Lipid-anchor</topology>
    </subcellularLocation>
</comment>
<sequence length="57" mass="5734">MKMNTKKSASVGPRAQRALALALMTLVPVLLAGCGQKGPLKLPAPAQPASAASPAPR</sequence>
<keyword evidence="2" id="KW-0732">Signal</keyword>
<dbReference type="RefSeq" id="WP_162849506.1">
    <property type="nucleotide sequence ID" value="NZ_JAUFPJ010000003.1"/>
</dbReference>
<reference evidence="8 9" key="1">
    <citation type="submission" date="2019-03" db="EMBL/GenBank/DDBJ databases">
        <title>Genomic Encyclopedia of Type Strains, Phase IV (KMG-IV): sequencing the most valuable type-strain genomes for metagenomic binning, comparative biology and taxonomic classification.</title>
        <authorList>
            <person name="Goeker M."/>
        </authorList>
    </citation>
    <scope>NUCLEOTIDE SEQUENCE [LARGE SCALE GENOMIC DNA]</scope>
    <source>
        <strain evidence="8 9">DSM 25082</strain>
    </source>
</reference>
<evidence type="ECO:0000256" key="4">
    <source>
        <dbReference type="ARBA" id="ARBA00023139"/>
    </source>
</evidence>
<dbReference type="PROSITE" id="PS51257">
    <property type="entry name" value="PROKAR_LIPOPROTEIN"/>
    <property type="match status" value="1"/>
</dbReference>
<name>A0A4R6N7C7_9BURK</name>
<dbReference type="InterPro" id="IPR032831">
    <property type="entry name" value="LptM_cons"/>
</dbReference>
<dbReference type="AlphaFoldDB" id="A0A4R6N7C7"/>
<evidence type="ECO:0000313" key="8">
    <source>
        <dbReference type="EMBL" id="TDP09319.1"/>
    </source>
</evidence>
<accession>A0A4R6N7C7</accession>
<evidence type="ECO:0000256" key="3">
    <source>
        <dbReference type="ARBA" id="ARBA00023136"/>
    </source>
</evidence>
<feature type="region of interest" description="Disordered" evidence="7">
    <location>
        <begin position="38"/>
        <end position="57"/>
    </location>
</feature>
<evidence type="ECO:0000313" key="9">
    <source>
        <dbReference type="Proteomes" id="UP000295357"/>
    </source>
</evidence>
<protein>
    <recommendedName>
        <fullName evidence="10">Lipoprotein</fullName>
    </recommendedName>
</protein>
<dbReference type="NCBIfam" id="NF047847">
    <property type="entry name" value="SS_mature_LptM"/>
    <property type="match status" value="1"/>
</dbReference>
<organism evidence="8 9">
    <name type="scientific">Roseateles asaccharophilus</name>
    <dbReference type="NCBI Taxonomy" id="582607"/>
    <lineage>
        <taxon>Bacteria</taxon>
        <taxon>Pseudomonadati</taxon>
        <taxon>Pseudomonadota</taxon>
        <taxon>Betaproteobacteria</taxon>
        <taxon>Burkholderiales</taxon>
        <taxon>Sphaerotilaceae</taxon>
        <taxon>Roseateles</taxon>
    </lineage>
</organism>
<dbReference type="Proteomes" id="UP000295357">
    <property type="component" value="Unassembled WGS sequence"/>
</dbReference>
<evidence type="ECO:0008006" key="10">
    <source>
        <dbReference type="Google" id="ProtNLM"/>
    </source>
</evidence>
<keyword evidence="6" id="KW-0449">Lipoprotein</keyword>
<evidence type="ECO:0000256" key="6">
    <source>
        <dbReference type="ARBA" id="ARBA00023288"/>
    </source>
</evidence>
<feature type="compositionally biased region" description="Low complexity" evidence="7">
    <location>
        <begin position="43"/>
        <end position="57"/>
    </location>
</feature>
<dbReference type="EMBL" id="SNXE01000005">
    <property type="protein sequence ID" value="TDP09319.1"/>
    <property type="molecule type" value="Genomic_DNA"/>
</dbReference>
<keyword evidence="5" id="KW-0998">Cell outer membrane</keyword>
<comment type="caution">
    <text evidence="8">The sequence shown here is derived from an EMBL/GenBank/DDBJ whole genome shotgun (WGS) entry which is preliminary data.</text>
</comment>
<evidence type="ECO:0000256" key="1">
    <source>
        <dbReference type="ARBA" id="ARBA00004459"/>
    </source>
</evidence>